<feature type="compositionally biased region" description="Basic and acidic residues" evidence="1">
    <location>
        <begin position="35"/>
        <end position="45"/>
    </location>
</feature>
<gene>
    <name evidence="2" type="ORF">KUDE01_000676</name>
</gene>
<dbReference type="InterPro" id="IPR039761">
    <property type="entry name" value="Bms1/Tsr1"/>
</dbReference>
<dbReference type="PANTHER" id="PTHR12858">
    <property type="entry name" value="RIBOSOME BIOGENESIS PROTEIN"/>
    <property type="match status" value="1"/>
</dbReference>
<dbReference type="PANTHER" id="PTHR12858:SF1">
    <property type="entry name" value="PRE-RRNA-PROCESSING PROTEIN TSR1 HOMOLOG"/>
    <property type="match status" value="1"/>
</dbReference>
<comment type="caution">
    <text evidence="2">The sequence shown here is derived from an EMBL/GenBank/DDBJ whole genome shotgun (WGS) entry which is preliminary data.</text>
</comment>
<protein>
    <submittedName>
        <fullName evidence="2">Pre-rRNA-processing protein TSR1 like</fullName>
    </submittedName>
</protein>
<feature type="region of interest" description="Disordered" evidence="1">
    <location>
        <begin position="1"/>
        <end position="45"/>
    </location>
</feature>
<dbReference type="GO" id="GO:0030688">
    <property type="term" value="C:preribosome, small subunit precursor"/>
    <property type="evidence" value="ECO:0007669"/>
    <property type="project" value="TreeGrafter"/>
</dbReference>
<evidence type="ECO:0000313" key="2">
    <source>
        <dbReference type="EMBL" id="KAK1899889.1"/>
    </source>
</evidence>
<evidence type="ECO:0000256" key="1">
    <source>
        <dbReference type="SAM" id="MobiDB-lite"/>
    </source>
</evidence>
<dbReference type="GO" id="GO:0000462">
    <property type="term" value="P:maturation of SSU-rRNA from tricistronic rRNA transcript (SSU-rRNA, 5.8S rRNA, LSU-rRNA)"/>
    <property type="evidence" value="ECO:0007669"/>
    <property type="project" value="TreeGrafter"/>
</dbReference>
<dbReference type="Proteomes" id="UP001228049">
    <property type="component" value="Unassembled WGS sequence"/>
</dbReference>
<dbReference type="GO" id="GO:0034511">
    <property type="term" value="F:U3 snoRNA binding"/>
    <property type="evidence" value="ECO:0007669"/>
    <property type="project" value="TreeGrafter"/>
</dbReference>
<evidence type="ECO:0000313" key="3">
    <source>
        <dbReference type="Proteomes" id="UP001228049"/>
    </source>
</evidence>
<keyword evidence="3" id="KW-1185">Reference proteome</keyword>
<dbReference type="GO" id="GO:0005525">
    <property type="term" value="F:GTP binding"/>
    <property type="evidence" value="ECO:0007669"/>
    <property type="project" value="TreeGrafter"/>
</dbReference>
<sequence>MLDEAMEDEDNVSQDPGSEEEEEEEEDEEEEEVCAEERTGVDERYDEHIDLAAEEEGLKRYREARSNEMFPDEVDTPLDMPARIRYQRYRGLKSFRSHPGTPWRTCPSTTHASSSLRALSALATAYWLRPQQRKREPWWAGMLRYTSLMSPLL</sequence>
<dbReference type="EMBL" id="JASDAP010000007">
    <property type="protein sequence ID" value="KAK1899889.1"/>
    <property type="molecule type" value="Genomic_DNA"/>
</dbReference>
<reference evidence="2" key="1">
    <citation type="submission" date="2023-04" db="EMBL/GenBank/DDBJ databases">
        <title>Chromosome-level genome of Chaenocephalus aceratus.</title>
        <authorList>
            <person name="Park H."/>
        </authorList>
    </citation>
    <scope>NUCLEOTIDE SEQUENCE</scope>
    <source>
        <strain evidence="2">DE</strain>
        <tissue evidence="2">Muscle</tissue>
    </source>
</reference>
<feature type="compositionally biased region" description="Acidic residues" evidence="1">
    <location>
        <begin position="1"/>
        <end position="34"/>
    </location>
</feature>
<proteinExistence type="predicted"/>
<dbReference type="AlphaFoldDB" id="A0AAD9CE34"/>
<dbReference type="GO" id="GO:0000479">
    <property type="term" value="P:endonucleolytic cleavage of tricistronic rRNA transcript (SSU-rRNA, 5.8S rRNA, LSU-rRNA)"/>
    <property type="evidence" value="ECO:0007669"/>
    <property type="project" value="TreeGrafter"/>
</dbReference>
<name>A0AAD9CE34_DISEL</name>
<accession>A0AAD9CE34</accession>
<organism evidence="2 3">
    <name type="scientific">Dissostichus eleginoides</name>
    <name type="common">Patagonian toothfish</name>
    <name type="synonym">Dissostichus amissus</name>
    <dbReference type="NCBI Taxonomy" id="100907"/>
    <lineage>
        <taxon>Eukaryota</taxon>
        <taxon>Metazoa</taxon>
        <taxon>Chordata</taxon>
        <taxon>Craniata</taxon>
        <taxon>Vertebrata</taxon>
        <taxon>Euteleostomi</taxon>
        <taxon>Actinopterygii</taxon>
        <taxon>Neopterygii</taxon>
        <taxon>Teleostei</taxon>
        <taxon>Neoteleostei</taxon>
        <taxon>Acanthomorphata</taxon>
        <taxon>Eupercaria</taxon>
        <taxon>Perciformes</taxon>
        <taxon>Notothenioidei</taxon>
        <taxon>Nototheniidae</taxon>
        <taxon>Dissostichus</taxon>
    </lineage>
</organism>
<dbReference type="GO" id="GO:0003924">
    <property type="term" value="F:GTPase activity"/>
    <property type="evidence" value="ECO:0007669"/>
    <property type="project" value="TreeGrafter"/>
</dbReference>